<dbReference type="PANTHER" id="PTHR34216">
    <property type="match status" value="1"/>
</dbReference>
<accession>A0ABV2WIH0</accession>
<dbReference type="PANTHER" id="PTHR34216:SF3">
    <property type="entry name" value="POLY-BETA-1,6-N-ACETYL-D-GLUCOSAMINE N-DEACETYLASE"/>
    <property type="match status" value="1"/>
</dbReference>
<name>A0ABV2WIH0_9NOCA</name>
<evidence type="ECO:0000256" key="2">
    <source>
        <dbReference type="ARBA" id="ARBA00022729"/>
    </source>
</evidence>
<dbReference type="Pfam" id="PF01522">
    <property type="entry name" value="Polysacc_deac_1"/>
    <property type="match status" value="1"/>
</dbReference>
<dbReference type="InterPro" id="IPR002509">
    <property type="entry name" value="NODB_dom"/>
</dbReference>
<evidence type="ECO:0000313" key="7">
    <source>
        <dbReference type="Proteomes" id="UP001550628"/>
    </source>
</evidence>
<reference evidence="6 7" key="1">
    <citation type="submission" date="2024-06" db="EMBL/GenBank/DDBJ databases">
        <title>The Natural Products Discovery Center: Release of the First 8490 Sequenced Strains for Exploring Actinobacteria Biosynthetic Diversity.</title>
        <authorList>
            <person name="Kalkreuter E."/>
            <person name="Kautsar S.A."/>
            <person name="Yang D."/>
            <person name="Bader C.D."/>
            <person name="Teijaro C.N."/>
            <person name="Fluegel L."/>
            <person name="Davis C.M."/>
            <person name="Simpson J.R."/>
            <person name="Lauterbach L."/>
            <person name="Steele A.D."/>
            <person name="Gui C."/>
            <person name="Meng S."/>
            <person name="Li G."/>
            <person name="Viehrig K."/>
            <person name="Ye F."/>
            <person name="Su P."/>
            <person name="Kiefer A.F."/>
            <person name="Nichols A."/>
            <person name="Cepeda A.J."/>
            <person name="Yan W."/>
            <person name="Fan B."/>
            <person name="Jiang Y."/>
            <person name="Adhikari A."/>
            <person name="Zheng C.-J."/>
            <person name="Schuster L."/>
            <person name="Cowan T.M."/>
            <person name="Smanski M.J."/>
            <person name="Chevrette M.G."/>
            <person name="De Carvalho L.P.S."/>
            <person name="Shen B."/>
        </authorList>
    </citation>
    <scope>NUCLEOTIDE SEQUENCE [LARGE SCALE GENOMIC DNA]</scope>
    <source>
        <strain evidence="6 7">NPDC019708</strain>
    </source>
</reference>
<dbReference type="RefSeq" id="WP_356954327.1">
    <property type="nucleotide sequence ID" value="NZ_JBEYBD010000002.1"/>
</dbReference>
<comment type="caution">
    <text evidence="6">The sequence shown here is derived from an EMBL/GenBank/DDBJ whole genome shotgun (WGS) entry which is preliminary data.</text>
</comment>
<evidence type="ECO:0000313" key="6">
    <source>
        <dbReference type="EMBL" id="MEU1950681.1"/>
    </source>
</evidence>
<proteinExistence type="predicted"/>
<feature type="domain" description="NodB homology" evidence="5">
    <location>
        <begin position="117"/>
        <end position="240"/>
    </location>
</feature>
<evidence type="ECO:0000256" key="3">
    <source>
        <dbReference type="SAM" id="MobiDB-lite"/>
    </source>
</evidence>
<feature type="region of interest" description="Disordered" evidence="3">
    <location>
        <begin position="25"/>
        <end position="55"/>
    </location>
</feature>
<dbReference type="EMBL" id="JBEYBF010000001">
    <property type="protein sequence ID" value="MEU1950681.1"/>
    <property type="molecule type" value="Genomic_DNA"/>
</dbReference>
<dbReference type="SUPFAM" id="SSF88713">
    <property type="entry name" value="Glycoside hydrolase/deacetylase"/>
    <property type="match status" value="1"/>
</dbReference>
<sequence>MVRFPGAVVRAVVAAVVCAATACGGTPGAQPPQTTPAVPAPPAVTTPPPPDPAAVGADELGVVPILMYHQLSPRPAGEYDQTPAEFRAELDRLHREGYRPITAAQYAAGTVDIPAGTHPVVLTFDDSTTSQLRFTADGVPAPDCAVAVLEEFAARHPDFPARATFYVTDDAFGGDPRALPWLARHGYEIGAHTATHPDLGSLDAAGVQRELAQNVRAIGAAAPGTEVRTMALPLGSAPADPALALAGSWDGTGYRFEAAMLVGANPAPSPFGAVDPAAVPRIRSGLGRVPFDSAHWLDELAANPESRFTSDGDPQRISFPRAAAGDLAPRWAGRAAPY</sequence>
<feature type="compositionally biased region" description="Pro residues" evidence="3">
    <location>
        <begin position="29"/>
        <end position="52"/>
    </location>
</feature>
<dbReference type="Proteomes" id="UP001550628">
    <property type="component" value="Unassembled WGS sequence"/>
</dbReference>
<evidence type="ECO:0000259" key="5">
    <source>
        <dbReference type="Pfam" id="PF01522"/>
    </source>
</evidence>
<dbReference type="InterPro" id="IPR051398">
    <property type="entry name" value="Polysacch_Deacetylase"/>
</dbReference>
<evidence type="ECO:0000256" key="1">
    <source>
        <dbReference type="ARBA" id="ARBA00004613"/>
    </source>
</evidence>
<comment type="subcellular location">
    <subcellularLocation>
        <location evidence="1">Secreted</location>
    </subcellularLocation>
</comment>
<keyword evidence="7" id="KW-1185">Reference proteome</keyword>
<dbReference type="InterPro" id="IPR011330">
    <property type="entry name" value="Glyco_hydro/deAcase_b/a-brl"/>
</dbReference>
<protein>
    <submittedName>
        <fullName evidence="6">Polysaccharide deacetylase family protein</fullName>
    </submittedName>
</protein>
<evidence type="ECO:0000256" key="4">
    <source>
        <dbReference type="SAM" id="SignalP"/>
    </source>
</evidence>
<organism evidence="6 7">
    <name type="scientific">Nocardia rhamnosiphila</name>
    <dbReference type="NCBI Taxonomy" id="426716"/>
    <lineage>
        <taxon>Bacteria</taxon>
        <taxon>Bacillati</taxon>
        <taxon>Actinomycetota</taxon>
        <taxon>Actinomycetes</taxon>
        <taxon>Mycobacteriales</taxon>
        <taxon>Nocardiaceae</taxon>
        <taxon>Nocardia</taxon>
    </lineage>
</organism>
<dbReference type="PROSITE" id="PS51257">
    <property type="entry name" value="PROKAR_LIPOPROTEIN"/>
    <property type="match status" value="1"/>
</dbReference>
<dbReference type="Gene3D" id="3.20.20.370">
    <property type="entry name" value="Glycoside hydrolase/deacetylase"/>
    <property type="match status" value="1"/>
</dbReference>
<keyword evidence="2 4" id="KW-0732">Signal</keyword>
<feature type="chain" id="PRO_5045532495" evidence="4">
    <location>
        <begin position="23"/>
        <end position="338"/>
    </location>
</feature>
<gene>
    <name evidence="6" type="ORF">ABZ510_02380</name>
</gene>
<feature type="signal peptide" evidence="4">
    <location>
        <begin position="1"/>
        <end position="22"/>
    </location>
</feature>